<evidence type="ECO:0000256" key="2">
    <source>
        <dbReference type="ARBA" id="ARBA00022519"/>
    </source>
</evidence>
<keyword evidence="2" id="KW-0997">Cell inner membrane</keyword>
<dbReference type="OrthoDB" id="9802481at2"/>
<dbReference type="GO" id="GO:0008758">
    <property type="term" value="F:UDP-2,3-diacylglucosamine hydrolase activity"/>
    <property type="evidence" value="ECO:0007669"/>
    <property type="project" value="TreeGrafter"/>
</dbReference>
<evidence type="ECO:0000259" key="6">
    <source>
        <dbReference type="Pfam" id="PF00149"/>
    </source>
</evidence>
<dbReference type="PANTHER" id="PTHR34990">
    <property type="entry name" value="UDP-2,3-DIACYLGLUCOSAMINE HYDROLASE-RELATED"/>
    <property type="match status" value="1"/>
</dbReference>
<feature type="domain" description="Calcineurin-like phosphoesterase" evidence="6">
    <location>
        <begin position="14"/>
        <end position="213"/>
    </location>
</feature>
<dbReference type="GO" id="GO:0016020">
    <property type="term" value="C:membrane"/>
    <property type="evidence" value="ECO:0007669"/>
    <property type="project" value="GOC"/>
</dbReference>
<evidence type="ECO:0000313" key="8">
    <source>
        <dbReference type="Proteomes" id="UP000034071"/>
    </source>
</evidence>
<dbReference type="HOGENOM" id="CLU_061126_1_0_6"/>
<dbReference type="Pfam" id="PF00149">
    <property type="entry name" value="Metallophos"/>
    <property type="match status" value="1"/>
</dbReference>
<reference evidence="7 8" key="1">
    <citation type="submission" date="2015-02" db="EMBL/GenBank/DDBJ databases">
        <title>Complete genome sequence of Kangiella geojedonensis strain YCS-5T.</title>
        <authorList>
            <person name="Kim K.M."/>
        </authorList>
    </citation>
    <scope>NUCLEOTIDE SEQUENCE [LARGE SCALE GENOMIC DNA]</scope>
    <source>
        <strain evidence="7 8">YCS-5</strain>
    </source>
</reference>
<keyword evidence="3" id="KW-0479">Metal-binding</keyword>
<keyword evidence="8" id="KW-1185">Reference proteome</keyword>
<evidence type="ECO:0000256" key="5">
    <source>
        <dbReference type="ARBA" id="ARBA00023211"/>
    </source>
</evidence>
<dbReference type="RefSeq" id="WP_046560439.1">
    <property type="nucleotide sequence ID" value="NZ_CP010975.1"/>
</dbReference>
<sequence>MTLPSTHKNKTHFRTIWISDTHLGSKGCQAKLLLEFLKHIESDKLYLVGDIIDCWRLKNRWYWPQEHNDVVQKILRKARKGCDVIFIPGNHDSLIRDFATMSLGSVKILEDDMHITAKGKRLLVLHGDIFDNVMRFTPWLATIGDHLYEFLLKLNRPINKFRQKFGKGYWSLSAHLKMKVKNAVSYISQFEEIASEHAKKQQADGIVCGHIHHAEMREFHGIQYYNDGDWVESCTALAEDFEGNLTILNWHELRQHYIPQEVTKLAVTHDTSL</sequence>
<dbReference type="EMBL" id="CP010975">
    <property type="protein sequence ID" value="AKE51225.1"/>
    <property type="molecule type" value="Genomic_DNA"/>
</dbReference>
<keyword evidence="1" id="KW-1003">Cell membrane</keyword>
<protein>
    <submittedName>
        <fullName evidence="7">Serine/threonine protein phosphatase</fullName>
    </submittedName>
</protein>
<organism evidence="7 8">
    <name type="scientific">Kangiella geojedonensis</name>
    <dbReference type="NCBI Taxonomy" id="914150"/>
    <lineage>
        <taxon>Bacteria</taxon>
        <taxon>Pseudomonadati</taxon>
        <taxon>Pseudomonadota</taxon>
        <taxon>Gammaproteobacteria</taxon>
        <taxon>Kangiellales</taxon>
        <taxon>Kangiellaceae</taxon>
        <taxon>Kangiella</taxon>
    </lineage>
</organism>
<dbReference type="KEGG" id="kge:TQ33_0236"/>
<proteinExistence type="predicted"/>
<dbReference type="PATRIC" id="fig|914150.5.peg.242"/>
<dbReference type="GO" id="GO:0046872">
    <property type="term" value="F:metal ion binding"/>
    <property type="evidence" value="ECO:0007669"/>
    <property type="project" value="UniProtKB-KW"/>
</dbReference>
<dbReference type="AlphaFoldDB" id="A0A0F6TPN2"/>
<dbReference type="InterPro" id="IPR004843">
    <property type="entry name" value="Calcineurin-like_PHP"/>
</dbReference>
<evidence type="ECO:0000256" key="3">
    <source>
        <dbReference type="ARBA" id="ARBA00022723"/>
    </source>
</evidence>
<dbReference type="InterPro" id="IPR043461">
    <property type="entry name" value="LpxH-like"/>
</dbReference>
<dbReference type="InterPro" id="IPR029052">
    <property type="entry name" value="Metallo-depent_PP-like"/>
</dbReference>
<dbReference type="SUPFAM" id="SSF56300">
    <property type="entry name" value="Metallo-dependent phosphatases"/>
    <property type="match status" value="1"/>
</dbReference>
<evidence type="ECO:0000313" key="7">
    <source>
        <dbReference type="EMBL" id="AKE51225.1"/>
    </source>
</evidence>
<dbReference type="GO" id="GO:0009245">
    <property type="term" value="P:lipid A biosynthetic process"/>
    <property type="evidence" value="ECO:0007669"/>
    <property type="project" value="TreeGrafter"/>
</dbReference>
<evidence type="ECO:0000256" key="4">
    <source>
        <dbReference type="ARBA" id="ARBA00023136"/>
    </source>
</evidence>
<accession>A0A0F6TPN2</accession>
<dbReference type="Gene3D" id="3.60.21.10">
    <property type="match status" value="1"/>
</dbReference>
<gene>
    <name evidence="7" type="ORF">TQ33_0236</name>
</gene>
<evidence type="ECO:0000256" key="1">
    <source>
        <dbReference type="ARBA" id="ARBA00022475"/>
    </source>
</evidence>
<name>A0A0F6TPN2_9GAMM</name>
<dbReference type="Proteomes" id="UP000034071">
    <property type="component" value="Chromosome"/>
</dbReference>
<keyword evidence="5" id="KW-0464">Manganese</keyword>
<keyword evidence="4" id="KW-0472">Membrane</keyword>
<dbReference type="PANTHER" id="PTHR34990:SF2">
    <property type="entry name" value="BLL8164 PROTEIN"/>
    <property type="match status" value="1"/>
</dbReference>
<dbReference type="CDD" id="cd07398">
    <property type="entry name" value="MPP_YbbF-LpxH"/>
    <property type="match status" value="1"/>
</dbReference>